<dbReference type="GO" id="GO:0098553">
    <property type="term" value="C:lumenal side of endoplasmic reticulum membrane"/>
    <property type="evidence" value="ECO:0007669"/>
    <property type="project" value="UniProtKB-ARBA"/>
</dbReference>
<dbReference type="EMBL" id="AAGW02068113">
    <property type="status" value="NOT_ANNOTATED_CDS"/>
    <property type="molecule type" value="Genomic_DNA"/>
</dbReference>
<dbReference type="EMBL" id="AAGW02068116">
    <property type="status" value="NOT_ANNOTATED_CDS"/>
    <property type="molecule type" value="Genomic_DNA"/>
</dbReference>
<dbReference type="AlphaFoldDB" id="A0A5F9DQ08"/>
<dbReference type="SUPFAM" id="SSF54452">
    <property type="entry name" value="MHC antigen-recognition domain"/>
    <property type="match status" value="1"/>
</dbReference>
<proteinExistence type="inferred from homology"/>
<feature type="transmembrane region" description="Helical" evidence="8">
    <location>
        <begin position="212"/>
        <end position="234"/>
    </location>
</feature>
<evidence type="ECO:0000256" key="5">
    <source>
        <dbReference type="ARBA" id="ARBA00023180"/>
    </source>
</evidence>
<dbReference type="Gene3D" id="3.30.500.10">
    <property type="entry name" value="MHC class I-like antigen recognition-like"/>
    <property type="match status" value="1"/>
</dbReference>
<dbReference type="Bgee" id="ENSOCUG00000010984">
    <property type="expression patterns" value="Expressed in blood and 18 other cell types or tissues"/>
</dbReference>
<evidence type="ECO:0000256" key="2">
    <source>
        <dbReference type="ARBA" id="ARBA00022451"/>
    </source>
</evidence>
<dbReference type="GO" id="GO:0009897">
    <property type="term" value="C:external side of plasma membrane"/>
    <property type="evidence" value="ECO:0007669"/>
    <property type="project" value="TreeGrafter"/>
</dbReference>
<dbReference type="GO" id="GO:0002476">
    <property type="term" value="P:antigen processing and presentation of endogenous peptide antigen via MHC class Ib"/>
    <property type="evidence" value="ECO:0007669"/>
    <property type="project" value="TreeGrafter"/>
</dbReference>
<sequence length="271" mass="30231">MMGSMAPGTLLPLLAGALTLTETWAGSHSMRHFFTSVSRPGLGEPRFLAVGYVDDTQFARFDSDAAAAGMEPRAPWMRQVEPRYWDMHRQRFEWGTLSFREYLSNLRIYYNQSEEGSHTIQGMYGCEVGPDGRFLRGYSILAYDGADYLVLNEHLHSWTAVDTRPNIWKPEWDGKQCTSYLEGACVEWLRGFLEMGKETLQRVEPPAQPTTLIVGVVAGLVLGAVVTAAVVAFVMRKRKSSVNNGRRYAESTDSKNSQDSHMSLTASTATA</sequence>
<dbReference type="GeneTree" id="ENSGT01120000271826"/>
<dbReference type="FunFam" id="3.30.500.10:FF:000001">
    <property type="entry name" value="H-2 class I histocompatibility antigen, alpha chain"/>
    <property type="match status" value="1"/>
</dbReference>
<feature type="compositionally biased region" description="Basic and acidic residues" evidence="7">
    <location>
        <begin position="247"/>
        <end position="258"/>
    </location>
</feature>
<evidence type="ECO:0000256" key="6">
    <source>
        <dbReference type="RuleBase" id="RU004439"/>
    </source>
</evidence>
<dbReference type="InterPro" id="IPR037055">
    <property type="entry name" value="MHC_I-like_Ag-recog_sf"/>
</dbReference>
<feature type="signal peptide" evidence="9">
    <location>
        <begin position="1"/>
        <end position="25"/>
    </location>
</feature>
<evidence type="ECO:0000313" key="12">
    <source>
        <dbReference type="Proteomes" id="UP000001811"/>
    </source>
</evidence>
<evidence type="ECO:0000256" key="4">
    <source>
        <dbReference type="ARBA" id="ARBA00023136"/>
    </source>
</evidence>
<organism evidence="11 12">
    <name type="scientific">Oryctolagus cuniculus</name>
    <name type="common">Rabbit</name>
    <dbReference type="NCBI Taxonomy" id="9986"/>
    <lineage>
        <taxon>Eukaryota</taxon>
        <taxon>Metazoa</taxon>
        <taxon>Chordata</taxon>
        <taxon>Craniata</taxon>
        <taxon>Vertebrata</taxon>
        <taxon>Euteleostomi</taxon>
        <taxon>Mammalia</taxon>
        <taxon>Eutheria</taxon>
        <taxon>Euarchontoglires</taxon>
        <taxon>Glires</taxon>
        <taxon>Lagomorpha</taxon>
        <taxon>Leporidae</taxon>
        <taxon>Oryctolagus</taxon>
    </lineage>
</organism>
<keyword evidence="4 8" id="KW-0472">Membrane</keyword>
<dbReference type="InterPro" id="IPR050208">
    <property type="entry name" value="MHC_class-I_related"/>
</dbReference>
<feature type="chain" id="PRO_5023931046" description="MHC class I-like antigen recognition-like domain-containing protein" evidence="9">
    <location>
        <begin position="26"/>
        <end position="271"/>
    </location>
</feature>
<dbReference type="PANTHER" id="PTHR16675">
    <property type="entry name" value="MHC CLASS I-RELATED"/>
    <property type="match status" value="1"/>
</dbReference>
<dbReference type="EMBL" id="AAGW02068117">
    <property type="status" value="NOT_ANNOTATED_CDS"/>
    <property type="molecule type" value="Genomic_DNA"/>
</dbReference>
<dbReference type="EMBL" id="AAGW02068114">
    <property type="status" value="NOT_ANNOTATED_CDS"/>
    <property type="molecule type" value="Genomic_DNA"/>
</dbReference>
<evidence type="ECO:0000313" key="11">
    <source>
        <dbReference type="Ensembl" id="ENSOCUP00000047673.1"/>
    </source>
</evidence>
<reference evidence="11" key="2">
    <citation type="submission" date="2025-08" db="UniProtKB">
        <authorList>
            <consortium name="Ensembl"/>
        </authorList>
    </citation>
    <scope>IDENTIFICATION</scope>
    <source>
        <strain evidence="11">Thorbecke</strain>
    </source>
</reference>
<dbReference type="InterPro" id="IPR001039">
    <property type="entry name" value="MHC_I_a_a1/a2"/>
</dbReference>
<reference evidence="11 12" key="1">
    <citation type="journal article" date="2011" name="Nature">
        <title>A high-resolution map of human evolutionary constraint using 29 mammals.</title>
        <authorList>
            <person name="Lindblad-Toh K."/>
            <person name="Garber M."/>
            <person name="Zuk O."/>
            <person name="Lin M.F."/>
            <person name="Parker B.J."/>
            <person name="Washietl S."/>
            <person name="Kheradpour P."/>
            <person name="Ernst J."/>
            <person name="Jordan G."/>
            <person name="Mauceli E."/>
            <person name="Ward L.D."/>
            <person name="Lowe C.B."/>
            <person name="Holloway A.K."/>
            <person name="Clamp M."/>
            <person name="Gnerre S."/>
            <person name="Alfoldi J."/>
            <person name="Beal K."/>
            <person name="Chang J."/>
            <person name="Clawson H."/>
            <person name="Cuff J."/>
            <person name="Di Palma F."/>
            <person name="Fitzgerald S."/>
            <person name="Flicek P."/>
            <person name="Guttman M."/>
            <person name="Hubisz M.J."/>
            <person name="Jaffe D.B."/>
            <person name="Jungreis I."/>
            <person name="Kent W.J."/>
            <person name="Kostka D."/>
            <person name="Lara M."/>
            <person name="Martins A.L."/>
            <person name="Massingham T."/>
            <person name="Moltke I."/>
            <person name="Raney B.J."/>
            <person name="Rasmussen M.D."/>
            <person name="Robinson J."/>
            <person name="Stark A."/>
            <person name="Vilella A.J."/>
            <person name="Wen J."/>
            <person name="Xie X."/>
            <person name="Zody M.C."/>
            <person name="Baldwin J."/>
            <person name="Bloom T."/>
            <person name="Chin C.W."/>
            <person name="Heiman D."/>
            <person name="Nicol R."/>
            <person name="Nusbaum C."/>
            <person name="Young S."/>
            <person name="Wilkinson J."/>
            <person name="Worley K.C."/>
            <person name="Kovar C.L."/>
            <person name="Muzny D.M."/>
            <person name="Gibbs R.A."/>
            <person name="Cree A."/>
            <person name="Dihn H.H."/>
            <person name="Fowler G."/>
            <person name="Jhangiani S."/>
            <person name="Joshi V."/>
            <person name="Lee S."/>
            <person name="Lewis L.R."/>
            <person name="Nazareth L.V."/>
            <person name="Okwuonu G."/>
            <person name="Santibanez J."/>
            <person name="Warren W.C."/>
            <person name="Mardis E.R."/>
            <person name="Weinstock G.M."/>
            <person name="Wilson R.K."/>
            <person name="Delehaunty K."/>
            <person name="Dooling D."/>
            <person name="Fronik C."/>
            <person name="Fulton L."/>
            <person name="Fulton B."/>
            <person name="Graves T."/>
            <person name="Minx P."/>
            <person name="Sodergren E."/>
            <person name="Birney E."/>
            <person name="Margulies E.H."/>
            <person name="Herrero J."/>
            <person name="Green E.D."/>
            <person name="Haussler D."/>
            <person name="Siepel A."/>
            <person name="Goldman N."/>
            <person name="Pollard K.S."/>
            <person name="Pedersen J.S."/>
            <person name="Lander E.S."/>
            <person name="Kellis M."/>
        </authorList>
    </citation>
    <scope>NUCLEOTIDE SEQUENCE [LARGE SCALE GENOMIC DNA]</scope>
    <source>
        <strain evidence="11 12">Thorbecke inbred</strain>
    </source>
</reference>
<dbReference type="Ensembl" id="ENSOCUT00000063908.1">
    <property type="protein sequence ID" value="ENSOCUP00000047673.1"/>
    <property type="gene ID" value="ENSOCUG00000010984.3"/>
</dbReference>
<dbReference type="GO" id="GO:0005102">
    <property type="term" value="F:signaling receptor binding"/>
    <property type="evidence" value="ECO:0007669"/>
    <property type="project" value="TreeGrafter"/>
</dbReference>
<evidence type="ECO:0000256" key="7">
    <source>
        <dbReference type="SAM" id="MobiDB-lite"/>
    </source>
</evidence>
<keyword evidence="8" id="KW-1133">Transmembrane helix</keyword>
<dbReference type="Proteomes" id="UP000001811">
    <property type="component" value="Chromosome 12"/>
</dbReference>
<feature type="compositionally biased region" description="Polar residues" evidence="7">
    <location>
        <begin position="259"/>
        <end position="271"/>
    </location>
</feature>
<dbReference type="PANTHER" id="PTHR16675:SF251">
    <property type="entry name" value="HLA CLASS I HISTOCOMPATIBILITY ANTIGEN, C ALPHA CHAIN"/>
    <property type="match status" value="1"/>
</dbReference>
<evidence type="ECO:0000256" key="1">
    <source>
        <dbReference type="ARBA" id="ARBA00004479"/>
    </source>
</evidence>
<keyword evidence="9" id="KW-0732">Signal</keyword>
<dbReference type="GO" id="GO:0001916">
    <property type="term" value="P:positive regulation of T cell mediated cytotoxicity"/>
    <property type="evidence" value="ECO:0007669"/>
    <property type="project" value="TreeGrafter"/>
</dbReference>
<dbReference type="GO" id="GO:0042612">
    <property type="term" value="C:MHC class I protein complex"/>
    <property type="evidence" value="ECO:0007669"/>
    <property type="project" value="UniProtKB-KW"/>
</dbReference>
<keyword evidence="12" id="KW-1185">Reference proteome</keyword>
<dbReference type="InterPro" id="IPR011162">
    <property type="entry name" value="MHC_I/II-like_Ag-recog"/>
</dbReference>
<evidence type="ECO:0000256" key="8">
    <source>
        <dbReference type="SAM" id="Phobius"/>
    </source>
</evidence>
<comment type="similarity">
    <text evidence="6">Belongs to the MHC class I family.</text>
</comment>
<dbReference type="EMBL" id="AAGW02068115">
    <property type="status" value="NOT_ANNOTATED_CDS"/>
    <property type="molecule type" value="Genomic_DNA"/>
</dbReference>
<evidence type="ECO:0000259" key="10">
    <source>
        <dbReference type="Pfam" id="PF00129"/>
    </source>
</evidence>
<dbReference type="PRINTS" id="PR01638">
    <property type="entry name" value="MHCCLASSI"/>
</dbReference>
<keyword evidence="2" id="KW-0490">MHC I</keyword>
<dbReference type="GO" id="GO:0030670">
    <property type="term" value="C:phagocytic vesicle membrane"/>
    <property type="evidence" value="ECO:0007669"/>
    <property type="project" value="UniProtKB-ARBA"/>
</dbReference>
<protein>
    <recommendedName>
        <fullName evidence="10">MHC class I-like antigen recognition-like domain-containing protein</fullName>
    </recommendedName>
</protein>
<dbReference type="EMBL" id="AAGW02068110">
    <property type="status" value="NOT_ANNOTATED_CDS"/>
    <property type="molecule type" value="Genomic_DNA"/>
</dbReference>
<dbReference type="InterPro" id="IPR011161">
    <property type="entry name" value="MHC_I-like_Ag-recog"/>
</dbReference>
<keyword evidence="5" id="KW-0325">Glycoprotein</keyword>
<feature type="region of interest" description="Disordered" evidence="7">
    <location>
        <begin position="244"/>
        <end position="271"/>
    </location>
</feature>
<dbReference type="Pfam" id="PF00129">
    <property type="entry name" value="MHC_I"/>
    <property type="match status" value="1"/>
</dbReference>
<evidence type="ECO:0000256" key="3">
    <source>
        <dbReference type="ARBA" id="ARBA00022859"/>
    </source>
</evidence>
<dbReference type="EMBL" id="AAGW02068119">
    <property type="status" value="NOT_ANNOTATED_CDS"/>
    <property type="molecule type" value="Genomic_DNA"/>
</dbReference>
<keyword evidence="3" id="KW-0391">Immunity</keyword>
<dbReference type="GO" id="GO:0005615">
    <property type="term" value="C:extracellular space"/>
    <property type="evidence" value="ECO:0007669"/>
    <property type="project" value="TreeGrafter"/>
</dbReference>
<dbReference type="GO" id="GO:0006955">
    <property type="term" value="P:immune response"/>
    <property type="evidence" value="ECO:0007669"/>
    <property type="project" value="TreeGrafter"/>
</dbReference>
<dbReference type="EMBL" id="AAGW02068112">
    <property type="status" value="NOT_ANNOTATED_CDS"/>
    <property type="molecule type" value="Genomic_DNA"/>
</dbReference>
<keyword evidence="8" id="KW-0812">Transmembrane</keyword>
<evidence type="ECO:0000256" key="9">
    <source>
        <dbReference type="SAM" id="SignalP"/>
    </source>
</evidence>
<accession>A0A5F9DQ08</accession>
<dbReference type="GO" id="GO:0002486">
    <property type="term" value="P:antigen processing and presentation of endogenous peptide antigen via MHC class I via ER pathway, TAP-independent"/>
    <property type="evidence" value="ECO:0007669"/>
    <property type="project" value="TreeGrafter"/>
</dbReference>
<feature type="domain" description="MHC class I-like antigen recognition-like" evidence="10">
    <location>
        <begin position="26"/>
        <end position="200"/>
    </location>
</feature>
<comment type="subcellular location">
    <subcellularLocation>
        <location evidence="1">Membrane</location>
        <topology evidence="1">Single-pass type I membrane protein</topology>
    </subcellularLocation>
</comment>
<dbReference type="GO" id="GO:0042605">
    <property type="term" value="F:peptide antigen binding"/>
    <property type="evidence" value="ECO:0007669"/>
    <property type="project" value="TreeGrafter"/>
</dbReference>
<reference evidence="11" key="3">
    <citation type="submission" date="2025-09" db="UniProtKB">
        <authorList>
            <consortium name="Ensembl"/>
        </authorList>
    </citation>
    <scope>IDENTIFICATION</scope>
    <source>
        <strain evidence="11">Thorbecke</strain>
    </source>
</reference>
<dbReference type="EMBL" id="AAGW02068111">
    <property type="status" value="NOT_ANNOTATED_CDS"/>
    <property type="molecule type" value="Genomic_DNA"/>
</dbReference>
<dbReference type="EMBL" id="AAGW02068118">
    <property type="status" value="NOT_ANNOTATED_CDS"/>
    <property type="molecule type" value="Genomic_DNA"/>
</dbReference>
<name>A0A5F9DQ08_RABIT</name>